<dbReference type="InterPro" id="IPR036397">
    <property type="entry name" value="RNaseH_sf"/>
</dbReference>
<proteinExistence type="predicted"/>
<evidence type="ECO:0008006" key="3">
    <source>
        <dbReference type="Google" id="ProtNLM"/>
    </source>
</evidence>
<dbReference type="EMBL" id="LR792683">
    <property type="protein sequence ID" value="CAB3390673.1"/>
    <property type="molecule type" value="Genomic_DNA"/>
</dbReference>
<dbReference type="SUPFAM" id="SSF53098">
    <property type="entry name" value="Ribonuclease H-like"/>
    <property type="match status" value="1"/>
</dbReference>
<accession>A0A6F9DZ19</accession>
<name>A0A6F9DZ19_9BACL</name>
<reference evidence="1 2" key="1">
    <citation type="submission" date="2020-04" db="EMBL/GenBank/DDBJ databases">
        <authorList>
            <person name="Hogendoorn C."/>
        </authorList>
    </citation>
    <scope>NUCLEOTIDE SEQUENCE [LARGE SCALE GENOMIC DNA]</scope>
    <source>
        <strain evidence="1">COOX1</strain>
    </source>
</reference>
<organism evidence="1 2">
    <name type="scientific">Kyrpidia spormannii</name>
    <dbReference type="NCBI Taxonomy" id="2055160"/>
    <lineage>
        <taxon>Bacteria</taxon>
        <taxon>Bacillati</taxon>
        <taxon>Bacillota</taxon>
        <taxon>Bacilli</taxon>
        <taxon>Bacillales</taxon>
        <taxon>Alicyclobacillaceae</taxon>
        <taxon>Kyrpidia</taxon>
    </lineage>
</organism>
<gene>
    <name evidence="1" type="ORF">COOX1_0530</name>
</gene>
<evidence type="ECO:0000313" key="2">
    <source>
        <dbReference type="Proteomes" id="UP000502196"/>
    </source>
</evidence>
<dbReference type="AlphaFoldDB" id="A0A6F9DZ19"/>
<dbReference type="Proteomes" id="UP000502196">
    <property type="component" value="Chromosome"/>
</dbReference>
<dbReference type="Gene3D" id="3.30.420.10">
    <property type="entry name" value="Ribonuclease H-like superfamily/Ribonuclease H"/>
    <property type="match status" value="1"/>
</dbReference>
<dbReference type="GO" id="GO:0003676">
    <property type="term" value="F:nucleic acid binding"/>
    <property type="evidence" value="ECO:0007669"/>
    <property type="project" value="InterPro"/>
</dbReference>
<dbReference type="InterPro" id="IPR012337">
    <property type="entry name" value="RNaseH-like_sf"/>
</dbReference>
<sequence>MKSPVQPPRTFGSELTGPFIFHYGRILVYDAAHFDDRVLCSKGLPISPFTPSKFLSISKAAKSLQGLITGIKTCLSRFISAHLIRFTQAHGLTFTRSRPYKKNDNAHVEQKNRFLVRDIVGYGRYDTQEQVAWPNTVYAWLDVYANACLPLRKVVSKKREAAKYIKRYDVARTPPQRAFDAGVVCADEQERWERWAESLNPLQLHRQLTTQLAQGPEGVNLATPPTPGPMPVLTDALVTPGLP</sequence>
<evidence type="ECO:0000313" key="1">
    <source>
        <dbReference type="EMBL" id="CAB3390673.1"/>
    </source>
</evidence>
<protein>
    <recommendedName>
        <fullName evidence="3">Integrase catalytic domain-containing protein</fullName>
    </recommendedName>
</protein>